<feature type="region of interest" description="Disordered" evidence="1">
    <location>
        <begin position="1"/>
        <end position="39"/>
    </location>
</feature>
<sequence>MPRQPRTYSSPAVRQSDYVVEQKARESAREMAEGERAQRRRDMDARIDVNAAKWRYICPVSE</sequence>
<feature type="compositionally biased region" description="Basic and acidic residues" evidence="1">
    <location>
        <begin position="20"/>
        <end position="39"/>
    </location>
</feature>
<keyword evidence="3" id="KW-1185">Reference proteome</keyword>
<evidence type="ECO:0000256" key="1">
    <source>
        <dbReference type="SAM" id="MobiDB-lite"/>
    </source>
</evidence>
<dbReference type="Proteomes" id="UP000295509">
    <property type="component" value="Unassembled WGS sequence"/>
</dbReference>
<dbReference type="AlphaFoldDB" id="A0A4R8LPG7"/>
<evidence type="ECO:0000313" key="3">
    <source>
        <dbReference type="Proteomes" id="UP000295509"/>
    </source>
</evidence>
<protein>
    <submittedName>
        <fullName evidence="2">Uncharacterized protein</fullName>
    </submittedName>
</protein>
<name>A0A4R8LPG7_9BURK</name>
<organism evidence="2 3">
    <name type="scientific">Paraburkholderia rhizosphaerae</name>
    <dbReference type="NCBI Taxonomy" id="480658"/>
    <lineage>
        <taxon>Bacteria</taxon>
        <taxon>Pseudomonadati</taxon>
        <taxon>Pseudomonadota</taxon>
        <taxon>Betaproteobacteria</taxon>
        <taxon>Burkholderiales</taxon>
        <taxon>Burkholderiaceae</taxon>
        <taxon>Paraburkholderia</taxon>
    </lineage>
</organism>
<dbReference type="OrthoDB" id="9010323at2"/>
<proteinExistence type="predicted"/>
<feature type="compositionally biased region" description="Polar residues" evidence="1">
    <location>
        <begin position="1"/>
        <end position="13"/>
    </location>
</feature>
<evidence type="ECO:0000313" key="2">
    <source>
        <dbReference type="EMBL" id="TDY48208.1"/>
    </source>
</evidence>
<comment type="caution">
    <text evidence="2">The sequence shown here is derived from an EMBL/GenBank/DDBJ whole genome shotgun (WGS) entry which is preliminary data.</text>
</comment>
<accession>A0A4R8LPG7</accession>
<gene>
    <name evidence="2" type="ORF">BX592_111143</name>
</gene>
<dbReference type="EMBL" id="SORE01000011">
    <property type="protein sequence ID" value="TDY48208.1"/>
    <property type="molecule type" value="Genomic_DNA"/>
</dbReference>
<reference evidence="2 3" key="1">
    <citation type="submission" date="2019-03" db="EMBL/GenBank/DDBJ databases">
        <title>Genomic Encyclopedia of Type Strains, Phase III (KMG-III): the genomes of soil and plant-associated and newly described type strains.</title>
        <authorList>
            <person name="Whitman W."/>
        </authorList>
    </citation>
    <scope>NUCLEOTIDE SEQUENCE [LARGE SCALE GENOMIC DNA]</scope>
    <source>
        <strain evidence="2 3">LMG 29544</strain>
    </source>
</reference>